<dbReference type="GO" id="GO:0034426">
    <property type="term" value="C:etioplast membrane"/>
    <property type="evidence" value="ECO:0007669"/>
    <property type="project" value="UniProtKB-SubCell"/>
</dbReference>
<evidence type="ECO:0000256" key="12">
    <source>
        <dbReference type="ARBA" id="ARBA00023114"/>
    </source>
</evidence>
<evidence type="ECO:0000313" key="16">
    <source>
        <dbReference type="Proteomes" id="UP001054889"/>
    </source>
</evidence>
<dbReference type="GO" id="GO:0015288">
    <property type="term" value="F:porin activity"/>
    <property type="evidence" value="ECO:0007669"/>
    <property type="project" value="UniProtKB-KW"/>
</dbReference>
<evidence type="ECO:0000256" key="13">
    <source>
        <dbReference type="ARBA" id="ARBA00023136"/>
    </source>
</evidence>
<name>A0AAV5CGU4_ELECO</name>
<evidence type="ECO:0000256" key="7">
    <source>
        <dbReference type="ARBA" id="ARBA00022528"/>
    </source>
</evidence>
<keyword evidence="5" id="KW-0813">Transport</keyword>
<gene>
    <name evidence="15" type="primary">ga14212</name>
    <name evidence="15" type="ORF">PR202_ga14212</name>
</gene>
<evidence type="ECO:0000313" key="15">
    <source>
        <dbReference type="EMBL" id="GJM97294.1"/>
    </source>
</evidence>
<keyword evidence="12" id="KW-0626">Porin</keyword>
<evidence type="ECO:0000256" key="1">
    <source>
        <dbReference type="ARBA" id="ARBA00002327"/>
    </source>
</evidence>
<dbReference type="Proteomes" id="UP001054889">
    <property type="component" value="Unassembled WGS sequence"/>
</dbReference>
<evidence type="ECO:0000256" key="11">
    <source>
        <dbReference type="ARBA" id="ARBA00023065"/>
    </source>
</evidence>
<evidence type="ECO:0000256" key="4">
    <source>
        <dbReference type="ARBA" id="ARBA00011593"/>
    </source>
</evidence>
<dbReference type="PANTHER" id="PTHR35284">
    <property type="entry name" value="OUTER ENVELOPE PORE PROTEIN 24A, CHLOROPLASTIC-RELATED"/>
    <property type="match status" value="1"/>
</dbReference>
<evidence type="ECO:0000256" key="5">
    <source>
        <dbReference type="ARBA" id="ARBA00022448"/>
    </source>
</evidence>
<keyword evidence="6" id="KW-1134">Transmembrane beta strand</keyword>
<dbReference type="AlphaFoldDB" id="A0AAV5CGU4"/>
<dbReference type="GO" id="GO:0046930">
    <property type="term" value="C:pore complex"/>
    <property type="evidence" value="ECO:0007669"/>
    <property type="project" value="UniProtKB-KW"/>
</dbReference>
<protein>
    <submittedName>
        <fullName evidence="15">Uncharacterized protein</fullName>
    </submittedName>
</protein>
<evidence type="ECO:0000256" key="8">
    <source>
        <dbReference type="ARBA" id="ARBA00022640"/>
    </source>
</evidence>
<evidence type="ECO:0000256" key="10">
    <source>
        <dbReference type="ARBA" id="ARBA00022805"/>
    </source>
</evidence>
<comment type="function">
    <text evidence="1">High-conductance voltage-dependent solute channel with a slight selectivity for cations transporting triosephosphates, dicarboxylic acids, ATP, inorganic phosphate (Pi), sugars, and positively or negatively charged amino acids.</text>
</comment>
<keyword evidence="8" id="KW-0934">Plastid</keyword>
<comment type="subunit">
    <text evidence="4">Homooligomers form large rather nonselective pores in plastidial outer membranes.</text>
</comment>
<comment type="subcellular location">
    <subcellularLocation>
        <location evidence="2">Plastid</location>
        <location evidence="2">Chloroplast outer membrane</location>
        <topology evidence="2">Multi-pass membrane protein</topology>
    </subcellularLocation>
    <subcellularLocation>
        <location evidence="3">Plastid</location>
        <location evidence="3">Etioplast membrane</location>
        <topology evidence="3">Multi-pass membrane protein</topology>
    </subcellularLocation>
</comment>
<evidence type="ECO:0000256" key="9">
    <source>
        <dbReference type="ARBA" id="ARBA00022692"/>
    </source>
</evidence>
<dbReference type="GO" id="GO:0009707">
    <property type="term" value="C:chloroplast outer membrane"/>
    <property type="evidence" value="ECO:0007669"/>
    <property type="project" value="UniProtKB-SubCell"/>
</dbReference>
<feature type="region of interest" description="Disordered" evidence="14">
    <location>
        <begin position="111"/>
        <end position="140"/>
    </location>
</feature>
<accession>A0AAV5CGU4</accession>
<reference evidence="15" key="2">
    <citation type="submission" date="2021-12" db="EMBL/GenBank/DDBJ databases">
        <title>Resequencing data analysis of finger millet.</title>
        <authorList>
            <person name="Hatakeyama M."/>
            <person name="Aluri S."/>
            <person name="Balachadran M.T."/>
            <person name="Sivarajan S.R."/>
            <person name="Poveda L."/>
            <person name="Shimizu-Inatsugi R."/>
            <person name="Schlapbach R."/>
            <person name="Sreeman S.M."/>
            <person name="Shimizu K.K."/>
        </authorList>
    </citation>
    <scope>NUCLEOTIDE SEQUENCE</scope>
</reference>
<reference evidence="15" key="1">
    <citation type="journal article" date="2018" name="DNA Res.">
        <title>Multiple hybrid de novo genome assembly of finger millet, an orphan allotetraploid crop.</title>
        <authorList>
            <person name="Hatakeyama M."/>
            <person name="Aluri S."/>
            <person name="Balachadran M.T."/>
            <person name="Sivarajan S.R."/>
            <person name="Patrignani A."/>
            <person name="Gruter S."/>
            <person name="Poveda L."/>
            <person name="Shimizu-Inatsugi R."/>
            <person name="Baeten J."/>
            <person name="Francoijs K.J."/>
            <person name="Nataraja K.N."/>
            <person name="Reddy Y.A.N."/>
            <person name="Phadnis S."/>
            <person name="Ravikumar R.L."/>
            <person name="Schlapbach R."/>
            <person name="Sreeman S.M."/>
            <person name="Shimizu K.K."/>
        </authorList>
    </citation>
    <scope>NUCLEOTIDE SEQUENCE</scope>
</reference>
<keyword evidence="9" id="KW-0812">Transmembrane</keyword>
<organism evidence="15 16">
    <name type="scientific">Eleusine coracana subsp. coracana</name>
    <dbReference type="NCBI Taxonomy" id="191504"/>
    <lineage>
        <taxon>Eukaryota</taxon>
        <taxon>Viridiplantae</taxon>
        <taxon>Streptophyta</taxon>
        <taxon>Embryophyta</taxon>
        <taxon>Tracheophyta</taxon>
        <taxon>Spermatophyta</taxon>
        <taxon>Magnoliopsida</taxon>
        <taxon>Liliopsida</taxon>
        <taxon>Poales</taxon>
        <taxon>Poaceae</taxon>
        <taxon>PACMAD clade</taxon>
        <taxon>Chloridoideae</taxon>
        <taxon>Cynodonteae</taxon>
        <taxon>Eleusininae</taxon>
        <taxon>Eleusine</taxon>
    </lineage>
</organism>
<keyword evidence="11" id="KW-0406">Ion transport</keyword>
<keyword evidence="7" id="KW-0150">Chloroplast</keyword>
<sequence length="310" mass="32550">MGGWTLLQEKEEDKGCLAFTSATQTKSQSTIAAAAGGDSKAKMKATLKGRFDGNKATAGTTLAVPAAGDLRFKASATEATFTNGPSLNGLTVTLEKPGAFIVDLKPHNKVTSSSSSSSSSSSAALLQSSPTPSSSALLHLPRTEGRDGSLQDVRFQFMNSALVYDKRLSLTYTHSTSLAPAAVDAPPPPSRTALDCALTVDSANKVSLSHALGSGGCRVKYTYAHGADRLTTIEPVFDTNTNAWEFAVTRKFEGGDAVKGTYHASTKQLGLEWTKEPKAGGSFKVAASFDLSDQSKAPKLVAESTWNYEI</sequence>
<keyword evidence="10" id="KW-1002">Plastid outer membrane</keyword>
<evidence type="ECO:0000256" key="14">
    <source>
        <dbReference type="SAM" id="MobiDB-lite"/>
    </source>
</evidence>
<dbReference type="GO" id="GO:0034765">
    <property type="term" value="P:regulation of monoatomic ion transmembrane transport"/>
    <property type="evidence" value="ECO:0007669"/>
    <property type="project" value="InterPro"/>
</dbReference>
<keyword evidence="16" id="KW-1185">Reference proteome</keyword>
<evidence type="ECO:0000256" key="2">
    <source>
        <dbReference type="ARBA" id="ARBA00004396"/>
    </source>
</evidence>
<feature type="compositionally biased region" description="Low complexity" evidence="14">
    <location>
        <begin position="112"/>
        <end position="140"/>
    </location>
</feature>
<comment type="caution">
    <text evidence="15">The sequence shown here is derived from an EMBL/GenBank/DDBJ whole genome shotgun (WGS) entry which is preliminary data.</text>
</comment>
<evidence type="ECO:0000256" key="3">
    <source>
        <dbReference type="ARBA" id="ARBA00004441"/>
    </source>
</evidence>
<proteinExistence type="predicted"/>
<keyword evidence="13" id="KW-0472">Membrane</keyword>
<dbReference type="PANTHER" id="PTHR35284:SF1">
    <property type="entry name" value="OUTER ENVELOPE PORE PROTEIN 24A, CHLOROPLASTIC-RELATED"/>
    <property type="match status" value="1"/>
</dbReference>
<dbReference type="GO" id="GO:0022843">
    <property type="term" value="F:voltage-gated monoatomic cation channel activity"/>
    <property type="evidence" value="ECO:0007669"/>
    <property type="project" value="InterPro"/>
</dbReference>
<evidence type="ECO:0000256" key="6">
    <source>
        <dbReference type="ARBA" id="ARBA00022452"/>
    </source>
</evidence>
<dbReference type="InterPro" id="IPR034626">
    <property type="entry name" value="OEP24"/>
</dbReference>
<dbReference type="EMBL" id="BQKI01000006">
    <property type="protein sequence ID" value="GJM97294.1"/>
    <property type="molecule type" value="Genomic_DNA"/>
</dbReference>